<evidence type="ECO:0000313" key="1">
    <source>
        <dbReference type="EMBL" id="KXB31821.1"/>
    </source>
</evidence>
<dbReference type="Pfam" id="PF06996">
    <property type="entry name" value="T6SS_TssG"/>
    <property type="match status" value="1"/>
</dbReference>
<dbReference type="STRING" id="281362.AT959_05610"/>
<dbReference type="PANTHER" id="PTHR35564">
    <property type="match status" value="1"/>
</dbReference>
<organism evidence="1 2">
    <name type="scientific">Dechloromonas denitrificans</name>
    <dbReference type="NCBI Taxonomy" id="281362"/>
    <lineage>
        <taxon>Bacteria</taxon>
        <taxon>Pseudomonadati</taxon>
        <taxon>Pseudomonadota</taxon>
        <taxon>Betaproteobacteria</taxon>
        <taxon>Rhodocyclales</taxon>
        <taxon>Azonexaceae</taxon>
        <taxon>Dechloromonas</taxon>
    </lineage>
</organism>
<evidence type="ECO:0000313" key="2">
    <source>
        <dbReference type="Proteomes" id="UP000070186"/>
    </source>
</evidence>
<proteinExistence type="predicted"/>
<dbReference type="PANTHER" id="PTHR35564:SF4">
    <property type="entry name" value="CYTOPLASMIC PROTEIN"/>
    <property type="match status" value="1"/>
</dbReference>
<dbReference type="InterPro" id="IPR010732">
    <property type="entry name" value="T6SS_TssG-like"/>
</dbReference>
<gene>
    <name evidence="1" type="ORF">AT959_05610</name>
</gene>
<evidence type="ECO:0008006" key="3">
    <source>
        <dbReference type="Google" id="ProtNLM"/>
    </source>
</evidence>
<name>A0A133XLK8_9RHOO</name>
<dbReference type="AlphaFoldDB" id="A0A133XLK8"/>
<reference evidence="1 2" key="1">
    <citation type="submission" date="2015-12" db="EMBL/GenBank/DDBJ databases">
        <title>Nitrous oxide reduction kinetics distinguish bacteria harboring typical versus atypical NosZ.</title>
        <authorList>
            <person name="Yoon S."/>
            <person name="Nissen S."/>
            <person name="Park D."/>
            <person name="Sanford R.A."/>
            <person name="Loeffler F.E."/>
        </authorList>
    </citation>
    <scope>NUCLEOTIDE SEQUENCE [LARGE SCALE GENOMIC DNA]</scope>
    <source>
        <strain evidence="1 2">ATCC BAA-841</strain>
    </source>
</reference>
<sequence>MRTPQRRLDPGLVEHSLQAPERYEFFQLVRLYEIFFRKDARGGGANVVSERIRFRNSLRLGFAPSQVDAMLPAYRKDEAGLETGELERVAITPSFIGMLGVNGTLPIHYTEQVINHERFKRDESGRAFLDLFSNRAVGHFYRAWKKYKLAIQYETDRQNRFLPLVLALTGLGFDSLRTRLNEAPGAIDDESIAYFAGLLRQRPVSAESLQRVIGGYFRETVEVEQFVGSWYVVPADQRSALGTRNMALGGSLLLGERVWQRNLRIRIHIGPLCHARYMAFLPQGELAAALEKLLTLATGGQFEYEICPILRAADVKPAVLSAAQGCRLGYDSFVLSHPASVDRGDTRYLTHFTH</sequence>
<dbReference type="EMBL" id="LODL01000010">
    <property type="protein sequence ID" value="KXB31821.1"/>
    <property type="molecule type" value="Genomic_DNA"/>
</dbReference>
<dbReference type="RefSeq" id="WP_066881470.1">
    <property type="nucleotide sequence ID" value="NZ_LODL01000010.1"/>
</dbReference>
<dbReference type="Proteomes" id="UP000070186">
    <property type="component" value="Unassembled WGS sequence"/>
</dbReference>
<comment type="caution">
    <text evidence="1">The sequence shown here is derived from an EMBL/GenBank/DDBJ whole genome shotgun (WGS) entry which is preliminary data.</text>
</comment>
<accession>A0A133XLK8</accession>
<keyword evidence="2" id="KW-1185">Reference proteome</keyword>
<protein>
    <recommendedName>
        <fullName evidence="3">Type VI secretion protein</fullName>
    </recommendedName>
</protein>
<dbReference type="NCBIfam" id="TIGR03347">
    <property type="entry name" value="VI_chp_1"/>
    <property type="match status" value="1"/>
</dbReference>